<feature type="domain" description="Pyruvate/ketoisovalerate oxidoreductase catalytic" evidence="2">
    <location>
        <begin position="13"/>
        <end position="185"/>
    </location>
</feature>
<reference evidence="3 4" key="1">
    <citation type="journal article" date="2016" name="Nat. Commun.">
        <title>Thousands of microbial genomes shed light on interconnected biogeochemical processes in an aquifer system.</title>
        <authorList>
            <person name="Anantharaman K."/>
            <person name="Brown C.T."/>
            <person name="Hug L.A."/>
            <person name="Sharon I."/>
            <person name="Castelle C.J."/>
            <person name="Probst A.J."/>
            <person name="Thomas B.C."/>
            <person name="Singh A."/>
            <person name="Wilkins M.J."/>
            <person name="Karaoz U."/>
            <person name="Brodie E.L."/>
            <person name="Williams K.H."/>
            <person name="Hubbard S.S."/>
            <person name="Banfield J.F."/>
        </authorList>
    </citation>
    <scope>NUCLEOTIDE SEQUENCE [LARGE SCALE GENOMIC DNA]</scope>
</reference>
<protein>
    <submittedName>
        <fullName evidence="3">Pyruvate synthase</fullName>
    </submittedName>
</protein>
<organism evidence="3 4">
    <name type="scientific">Candidatus Schekmanbacteria bacterium RBG_16_38_10</name>
    <dbReference type="NCBI Taxonomy" id="1817879"/>
    <lineage>
        <taxon>Bacteria</taxon>
        <taxon>Candidatus Schekmaniibacteriota</taxon>
    </lineage>
</organism>
<sequence>MSEYIELRWHARAGQGAVTAAKALAEAAMSGGKFVQAFPEYGPERMGAPIRAYNRLSNNPISIYCQVLNPNVIVVIDPTLLIGENVTAGATEDAIYIVNTDRSSEEIKKKLKTPKGKIYVVDATKIALETIGKPIPNTPILGAIAKVTDFLKIDNIKKEIESSFGKKFGKKVVEANFKAIERAYEEVQGG</sequence>
<keyword evidence="3" id="KW-0670">Pyruvate</keyword>
<dbReference type="PANTHER" id="PTHR43366">
    <property type="entry name" value="PYRUVATE SYNTHASE SUBUNIT PORC"/>
    <property type="match status" value="1"/>
</dbReference>
<dbReference type="InterPro" id="IPR002869">
    <property type="entry name" value="Pyrv_flavodox_OxRed_cen"/>
</dbReference>
<dbReference type="Gene3D" id="3.40.920.10">
    <property type="entry name" value="Pyruvate-ferredoxin oxidoreductase, PFOR, domain III"/>
    <property type="match status" value="1"/>
</dbReference>
<evidence type="ECO:0000259" key="2">
    <source>
        <dbReference type="Pfam" id="PF01558"/>
    </source>
</evidence>
<evidence type="ECO:0000313" key="4">
    <source>
        <dbReference type="Proteomes" id="UP000178797"/>
    </source>
</evidence>
<evidence type="ECO:0000256" key="1">
    <source>
        <dbReference type="ARBA" id="ARBA00023002"/>
    </source>
</evidence>
<dbReference type="EMBL" id="MGDE01000034">
    <property type="protein sequence ID" value="OGL47448.1"/>
    <property type="molecule type" value="Genomic_DNA"/>
</dbReference>
<dbReference type="GO" id="GO:0016625">
    <property type="term" value="F:oxidoreductase activity, acting on the aldehyde or oxo group of donors, iron-sulfur protein as acceptor"/>
    <property type="evidence" value="ECO:0007669"/>
    <property type="project" value="InterPro"/>
</dbReference>
<dbReference type="InterPro" id="IPR011894">
    <property type="entry name" value="PorC_KorC"/>
</dbReference>
<name>A0A1F7S2C1_9BACT</name>
<dbReference type="InterPro" id="IPR019752">
    <property type="entry name" value="Pyrv/ketoisovalerate_OxRed_cat"/>
</dbReference>
<dbReference type="PANTHER" id="PTHR43366:SF1">
    <property type="entry name" value="PYRUVATE SYNTHASE SUBUNIT PORC"/>
    <property type="match status" value="1"/>
</dbReference>
<gene>
    <name evidence="3" type="ORF">A2W05_03850</name>
</gene>
<dbReference type="NCBIfam" id="TIGR02175">
    <property type="entry name" value="PorC_KorC"/>
    <property type="match status" value="1"/>
</dbReference>
<evidence type="ECO:0000313" key="3">
    <source>
        <dbReference type="EMBL" id="OGL47448.1"/>
    </source>
</evidence>
<dbReference type="AlphaFoldDB" id="A0A1F7S2C1"/>
<proteinExistence type="predicted"/>
<dbReference type="SUPFAM" id="SSF53323">
    <property type="entry name" value="Pyruvate-ferredoxin oxidoreductase, PFOR, domain III"/>
    <property type="match status" value="1"/>
</dbReference>
<dbReference type="Proteomes" id="UP000178797">
    <property type="component" value="Unassembled WGS sequence"/>
</dbReference>
<dbReference type="InterPro" id="IPR051626">
    <property type="entry name" value="Oxidoreductase_gamma_subunit"/>
</dbReference>
<keyword evidence="1" id="KW-0560">Oxidoreductase</keyword>
<accession>A0A1F7S2C1</accession>
<dbReference type="Pfam" id="PF01558">
    <property type="entry name" value="POR"/>
    <property type="match status" value="1"/>
</dbReference>
<comment type="caution">
    <text evidence="3">The sequence shown here is derived from an EMBL/GenBank/DDBJ whole genome shotgun (WGS) entry which is preliminary data.</text>
</comment>